<sequence length="204" mass="23951">MDSSHRLAIQSIITDGVELVLALREREKILQEVSCQTSSSHDTNFILTRARRDDTKKDLNEVVERLADLPHFPKEFPIEVFRDWMDKHHETFTEAARYCDEVVRLSSPLEEGQVHPEVERLWVVVKELEDRVSEREREVKLREERILERDPEVELRKCVARIEAAHERESRVFADFMGRCVGEKGSEIAEWVFGRLVDADLRID</sequence>
<name>A0AAD7FQJ3_9AGAR</name>
<evidence type="ECO:0000313" key="2">
    <source>
        <dbReference type="Proteomes" id="UP001221142"/>
    </source>
</evidence>
<comment type="caution">
    <text evidence="1">The sequence shown here is derived from an EMBL/GenBank/DDBJ whole genome shotgun (WGS) entry which is preliminary data.</text>
</comment>
<protein>
    <submittedName>
        <fullName evidence="1">Uncharacterized protein</fullName>
    </submittedName>
</protein>
<gene>
    <name evidence="1" type="ORF">FB45DRAFT_912983</name>
</gene>
<accession>A0AAD7FQJ3</accession>
<organism evidence="1 2">
    <name type="scientific">Roridomyces roridus</name>
    <dbReference type="NCBI Taxonomy" id="1738132"/>
    <lineage>
        <taxon>Eukaryota</taxon>
        <taxon>Fungi</taxon>
        <taxon>Dikarya</taxon>
        <taxon>Basidiomycota</taxon>
        <taxon>Agaricomycotina</taxon>
        <taxon>Agaricomycetes</taxon>
        <taxon>Agaricomycetidae</taxon>
        <taxon>Agaricales</taxon>
        <taxon>Marasmiineae</taxon>
        <taxon>Mycenaceae</taxon>
        <taxon>Roridomyces</taxon>
    </lineage>
</organism>
<proteinExistence type="predicted"/>
<dbReference type="AlphaFoldDB" id="A0AAD7FQJ3"/>
<keyword evidence="2" id="KW-1185">Reference proteome</keyword>
<reference evidence="1" key="1">
    <citation type="submission" date="2023-03" db="EMBL/GenBank/DDBJ databases">
        <title>Massive genome expansion in bonnet fungi (Mycena s.s.) driven by repeated elements and novel gene families across ecological guilds.</title>
        <authorList>
            <consortium name="Lawrence Berkeley National Laboratory"/>
            <person name="Harder C.B."/>
            <person name="Miyauchi S."/>
            <person name="Viragh M."/>
            <person name="Kuo A."/>
            <person name="Thoen E."/>
            <person name="Andreopoulos B."/>
            <person name="Lu D."/>
            <person name="Skrede I."/>
            <person name="Drula E."/>
            <person name="Henrissat B."/>
            <person name="Morin E."/>
            <person name="Kohler A."/>
            <person name="Barry K."/>
            <person name="LaButti K."/>
            <person name="Morin E."/>
            <person name="Salamov A."/>
            <person name="Lipzen A."/>
            <person name="Mereny Z."/>
            <person name="Hegedus B."/>
            <person name="Baldrian P."/>
            <person name="Stursova M."/>
            <person name="Weitz H."/>
            <person name="Taylor A."/>
            <person name="Grigoriev I.V."/>
            <person name="Nagy L.G."/>
            <person name="Martin F."/>
            <person name="Kauserud H."/>
        </authorList>
    </citation>
    <scope>NUCLEOTIDE SEQUENCE</scope>
    <source>
        <strain evidence="1">9284</strain>
    </source>
</reference>
<dbReference type="Proteomes" id="UP001221142">
    <property type="component" value="Unassembled WGS sequence"/>
</dbReference>
<dbReference type="EMBL" id="JARKIF010000008">
    <property type="protein sequence ID" value="KAJ7632630.1"/>
    <property type="molecule type" value="Genomic_DNA"/>
</dbReference>
<evidence type="ECO:0000313" key="1">
    <source>
        <dbReference type="EMBL" id="KAJ7632630.1"/>
    </source>
</evidence>